<protein>
    <submittedName>
        <fullName evidence="2">Uncharacterized protein</fullName>
    </submittedName>
</protein>
<dbReference type="AlphaFoldDB" id="A0A4V2S8W5"/>
<proteinExistence type="predicted"/>
<gene>
    <name evidence="2" type="ORF">EV192_1011232</name>
</gene>
<dbReference type="Proteomes" id="UP000295680">
    <property type="component" value="Unassembled WGS sequence"/>
</dbReference>
<feature type="compositionally biased region" description="Basic and acidic residues" evidence="1">
    <location>
        <begin position="46"/>
        <end position="67"/>
    </location>
</feature>
<dbReference type="EMBL" id="SLWS01000001">
    <property type="protein sequence ID" value="TCO65440.1"/>
    <property type="molecule type" value="Genomic_DNA"/>
</dbReference>
<keyword evidence="3" id="KW-1185">Reference proteome</keyword>
<sequence>MTNPTTREGEEFDAIVGLAKPEPDPEPEPDERVDTRPTGTYPFDLPKPKNEHGKPKPEHGKAPHRVDGTYPFDVPNPSAQAKDESAQEKGDDVRPANEVTD</sequence>
<name>A0A4V2S8W5_9PSEU</name>
<evidence type="ECO:0000313" key="2">
    <source>
        <dbReference type="EMBL" id="TCO65440.1"/>
    </source>
</evidence>
<evidence type="ECO:0000313" key="3">
    <source>
        <dbReference type="Proteomes" id="UP000295680"/>
    </source>
</evidence>
<feature type="compositionally biased region" description="Basic and acidic residues" evidence="1">
    <location>
        <begin position="81"/>
        <end position="95"/>
    </location>
</feature>
<reference evidence="2 3" key="1">
    <citation type="submission" date="2019-03" db="EMBL/GenBank/DDBJ databases">
        <title>Genomic Encyclopedia of Type Strains, Phase IV (KMG-IV): sequencing the most valuable type-strain genomes for metagenomic binning, comparative biology and taxonomic classification.</title>
        <authorList>
            <person name="Goeker M."/>
        </authorList>
    </citation>
    <scope>NUCLEOTIDE SEQUENCE [LARGE SCALE GENOMIC DNA]</scope>
    <source>
        <strain evidence="2 3">DSM 45934</strain>
    </source>
</reference>
<feature type="region of interest" description="Disordered" evidence="1">
    <location>
        <begin position="1"/>
        <end position="101"/>
    </location>
</feature>
<evidence type="ECO:0000256" key="1">
    <source>
        <dbReference type="SAM" id="MobiDB-lite"/>
    </source>
</evidence>
<dbReference type="RefSeq" id="WP_132111835.1">
    <property type="nucleotide sequence ID" value="NZ_SLWS01000001.1"/>
</dbReference>
<organism evidence="2 3">
    <name type="scientific">Actinocrispum wychmicini</name>
    <dbReference type="NCBI Taxonomy" id="1213861"/>
    <lineage>
        <taxon>Bacteria</taxon>
        <taxon>Bacillati</taxon>
        <taxon>Actinomycetota</taxon>
        <taxon>Actinomycetes</taxon>
        <taxon>Pseudonocardiales</taxon>
        <taxon>Pseudonocardiaceae</taxon>
        <taxon>Actinocrispum</taxon>
    </lineage>
</organism>
<accession>A0A4V2S8W5</accession>
<comment type="caution">
    <text evidence="2">The sequence shown here is derived from an EMBL/GenBank/DDBJ whole genome shotgun (WGS) entry which is preliminary data.</text>
</comment>